<feature type="domain" description="Response regulatory" evidence="5">
    <location>
        <begin position="5"/>
        <end position="121"/>
    </location>
</feature>
<dbReference type="RefSeq" id="WP_145268435.1">
    <property type="nucleotide sequence ID" value="NZ_CP036426.1"/>
</dbReference>
<dbReference type="GO" id="GO:0000160">
    <property type="term" value="P:phosphorelay signal transduction system"/>
    <property type="evidence" value="ECO:0007669"/>
    <property type="project" value="InterPro"/>
</dbReference>
<dbReference type="Proteomes" id="UP000317835">
    <property type="component" value="Chromosome"/>
</dbReference>
<dbReference type="PROSITE" id="PS50110">
    <property type="entry name" value="RESPONSE_REGULATORY"/>
    <property type="match status" value="1"/>
</dbReference>
<evidence type="ECO:0000256" key="2">
    <source>
        <dbReference type="ARBA" id="ARBA00023125"/>
    </source>
</evidence>
<protein>
    <submittedName>
        <fullName evidence="6">Transcriptional regulatory protein DegU</fullName>
    </submittedName>
</protein>
<proteinExistence type="predicted"/>
<dbReference type="Pfam" id="PF00072">
    <property type="entry name" value="Response_reg"/>
    <property type="match status" value="1"/>
</dbReference>
<gene>
    <name evidence="6" type="primary">degU</name>
    <name evidence="6" type="ORF">ElP_18130</name>
</gene>
<keyword evidence="7" id="KW-1185">Reference proteome</keyword>
<keyword evidence="2" id="KW-0238">DNA-binding</keyword>
<evidence type="ECO:0000256" key="4">
    <source>
        <dbReference type="PROSITE-ProRule" id="PRU00169"/>
    </source>
</evidence>
<evidence type="ECO:0000256" key="1">
    <source>
        <dbReference type="ARBA" id="ARBA00023015"/>
    </source>
</evidence>
<dbReference type="InterPro" id="IPR011006">
    <property type="entry name" value="CheY-like_superfamily"/>
</dbReference>
<evidence type="ECO:0000313" key="7">
    <source>
        <dbReference type="Proteomes" id="UP000317835"/>
    </source>
</evidence>
<organism evidence="6 7">
    <name type="scientific">Tautonia plasticadhaerens</name>
    <dbReference type="NCBI Taxonomy" id="2527974"/>
    <lineage>
        <taxon>Bacteria</taxon>
        <taxon>Pseudomonadati</taxon>
        <taxon>Planctomycetota</taxon>
        <taxon>Planctomycetia</taxon>
        <taxon>Isosphaerales</taxon>
        <taxon>Isosphaeraceae</taxon>
        <taxon>Tautonia</taxon>
    </lineage>
</organism>
<keyword evidence="3" id="KW-0804">Transcription</keyword>
<dbReference type="EMBL" id="CP036426">
    <property type="protein sequence ID" value="QDV33932.1"/>
    <property type="molecule type" value="Genomic_DNA"/>
</dbReference>
<dbReference type="SMART" id="SM00448">
    <property type="entry name" value="REC"/>
    <property type="match status" value="1"/>
</dbReference>
<sequence>MDPLRVIVVDDSPVMLRSMARLLVGLPGVQVVARAASGVEALEASGRLRPDLVLIDLAMPGMDGLEASRRHSAASDAPTVILTTVHDLPEYREAALAAGALDLLIKSELGRLLGPALRLVPRRPADGPRPR</sequence>
<dbReference type="KEGG" id="tpla:ElP_18130"/>
<dbReference type="AlphaFoldDB" id="A0A518GZF0"/>
<feature type="modified residue" description="4-aspartylphosphate" evidence="4">
    <location>
        <position position="56"/>
    </location>
</feature>
<dbReference type="PANTHER" id="PTHR43214">
    <property type="entry name" value="TWO-COMPONENT RESPONSE REGULATOR"/>
    <property type="match status" value="1"/>
</dbReference>
<keyword evidence="1" id="KW-0805">Transcription regulation</keyword>
<evidence type="ECO:0000259" key="5">
    <source>
        <dbReference type="PROSITE" id="PS50110"/>
    </source>
</evidence>
<evidence type="ECO:0000313" key="6">
    <source>
        <dbReference type="EMBL" id="QDV33932.1"/>
    </source>
</evidence>
<dbReference type="Gene3D" id="3.40.50.2300">
    <property type="match status" value="1"/>
</dbReference>
<dbReference type="SUPFAM" id="SSF52172">
    <property type="entry name" value="CheY-like"/>
    <property type="match status" value="1"/>
</dbReference>
<name>A0A518GZF0_9BACT</name>
<dbReference type="InterPro" id="IPR001789">
    <property type="entry name" value="Sig_transdc_resp-reg_receiver"/>
</dbReference>
<evidence type="ECO:0000256" key="3">
    <source>
        <dbReference type="ARBA" id="ARBA00023163"/>
    </source>
</evidence>
<keyword evidence="4" id="KW-0597">Phosphoprotein</keyword>
<accession>A0A518GZF0</accession>
<dbReference type="InterPro" id="IPR039420">
    <property type="entry name" value="WalR-like"/>
</dbReference>
<reference evidence="6 7" key="1">
    <citation type="submission" date="2019-02" db="EMBL/GenBank/DDBJ databases">
        <title>Deep-cultivation of Planctomycetes and their phenomic and genomic characterization uncovers novel biology.</title>
        <authorList>
            <person name="Wiegand S."/>
            <person name="Jogler M."/>
            <person name="Boedeker C."/>
            <person name="Pinto D."/>
            <person name="Vollmers J."/>
            <person name="Rivas-Marin E."/>
            <person name="Kohn T."/>
            <person name="Peeters S.H."/>
            <person name="Heuer A."/>
            <person name="Rast P."/>
            <person name="Oberbeckmann S."/>
            <person name="Bunk B."/>
            <person name="Jeske O."/>
            <person name="Meyerdierks A."/>
            <person name="Storesund J.E."/>
            <person name="Kallscheuer N."/>
            <person name="Luecker S."/>
            <person name="Lage O.M."/>
            <person name="Pohl T."/>
            <person name="Merkel B.J."/>
            <person name="Hornburger P."/>
            <person name="Mueller R.-W."/>
            <person name="Bruemmer F."/>
            <person name="Labrenz M."/>
            <person name="Spormann A.M."/>
            <person name="Op den Camp H."/>
            <person name="Overmann J."/>
            <person name="Amann R."/>
            <person name="Jetten M.S.M."/>
            <person name="Mascher T."/>
            <person name="Medema M.H."/>
            <person name="Devos D.P."/>
            <person name="Kaster A.-K."/>
            <person name="Ovreas L."/>
            <person name="Rohde M."/>
            <person name="Galperin M.Y."/>
            <person name="Jogler C."/>
        </authorList>
    </citation>
    <scope>NUCLEOTIDE SEQUENCE [LARGE SCALE GENOMIC DNA]</scope>
    <source>
        <strain evidence="6 7">ElP</strain>
    </source>
</reference>
<dbReference type="PANTHER" id="PTHR43214:SF24">
    <property type="entry name" value="TRANSCRIPTIONAL REGULATORY PROTEIN NARL-RELATED"/>
    <property type="match status" value="1"/>
</dbReference>
<dbReference type="OrthoDB" id="9779069at2"/>
<dbReference type="GO" id="GO:0003677">
    <property type="term" value="F:DNA binding"/>
    <property type="evidence" value="ECO:0007669"/>
    <property type="project" value="UniProtKB-KW"/>
</dbReference>